<proteinExistence type="predicted"/>
<evidence type="ECO:0000313" key="2">
    <source>
        <dbReference type="EMBL" id="RKQ91917.1"/>
    </source>
</evidence>
<feature type="compositionally biased region" description="Low complexity" evidence="1">
    <location>
        <begin position="169"/>
        <end position="182"/>
    </location>
</feature>
<feature type="compositionally biased region" description="Basic and acidic residues" evidence="1">
    <location>
        <begin position="75"/>
        <end position="86"/>
    </location>
</feature>
<gene>
    <name evidence="2" type="ORF">C8N24_1752</name>
</gene>
<dbReference type="AlphaFoldDB" id="A0A660L9Z2"/>
<feature type="compositionally biased region" description="Basic residues" evidence="1">
    <location>
        <begin position="203"/>
        <end position="223"/>
    </location>
</feature>
<sequence>MSILDRNELASRATEELVAERARLARVLAADPTAADARSLANLDRELERAHNALEAASERRRAAEQTRSRLFRRRGPDCTTAERDGTAAAERVTGLVAERHERRIAPRWAEAHAEEIACHSAIVDELDARAHTRERTYKHATPPGTSQTLSALDRTLATSGPPGTARCTSSSATALDTASTTPGAHSSLADPTRGRRLERGKTRARSRAATPRTRRRRSRAVRGTKFPRSALLEAVNNHVIYFEGRPAAIAFEVGIVFASWVNALERDDSVWQCVAAAAACAYDVLLGALEGPYTEAMGLAYARGAWIGADRFDETHPPAD</sequence>
<feature type="region of interest" description="Disordered" evidence="1">
    <location>
        <begin position="54"/>
        <end position="87"/>
    </location>
</feature>
<accession>A0A660L9Z2</accession>
<dbReference type="Proteomes" id="UP000278962">
    <property type="component" value="Unassembled WGS sequence"/>
</dbReference>
<dbReference type="RefSeq" id="WP_147447703.1">
    <property type="nucleotide sequence ID" value="NZ_RBIL01000001.1"/>
</dbReference>
<keyword evidence="3" id="KW-1185">Reference proteome</keyword>
<organism evidence="2 3">
    <name type="scientific">Solirubrobacter pauli</name>
    <dbReference type="NCBI Taxonomy" id="166793"/>
    <lineage>
        <taxon>Bacteria</taxon>
        <taxon>Bacillati</taxon>
        <taxon>Actinomycetota</taxon>
        <taxon>Thermoleophilia</taxon>
        <taxon>Solirubrobacterales</taxon>
        <taxon>Solirubrobacteraceae</taxon>
        <taxon>Solirubrobacter</taxon>
    </lineage>
</organism>
<name>A0A660L9Z2_9ACTN</name>
<feature type="compositionally biased region" description="Basic and acidic residues" evidence="1">
    <location>
        <begin position="193"/>
        <end position="202"/>
    </location>
</feature>
<comment type="caution">
    <text evidence="2">The sequence shown here is derived from an EMBL/GenBank/DDBJ whole genome shotgun (WGS) entry which is preliminary data.</text>
</comment>
<reference evidence="2 3" key="1">
    <citation type="submission" date="2018-10" db="EMBL/GenBank/DDBJ databases">
        <title>Genomic Encyclopedia of Archaeal and Bacterial Type Strains, Phase II (KMG-II): from individual species to whole genera.</title>
        <authorList>
            <person name="Goeker M."/>
        </authorList>
    </citation>
    <scope>NUCLEOTIDE SEQUENCE [LARGE SCALE GENOMIC DNA]</scope>
    <source>
        <strain evidence="2 3">DSM 14954</strain>
    </source>
</reference>
<feature type="compositionally biased region" description="Basic and acidic residues" evidence="1">
    <location>
        <begin position="54"/>
        <end position="68"/>
    </location>
</feature>
<evidence type="ECO:0000313" key="3">
    <source>
        <dbReference type="Proteomes" id="UP000278962"/>
    </source>
</evidence>
<dbReference type="EMBL" id="RBIL01000001">
    <property type="protein sequence ID" value="RKQ91917.1"/>
    <property type="molecule type" value="Genomic_DNA"/>
</dbReference>
<protein>
    <submittedName>
        <fullName evidence="2">Uncharacterized protein</fullName>
    </submittedName>
</protein>
<evidence type="ECO:0000256" key="1">
    <source>
        <dbReference type="SAM" id="MobiDB-lite"/>
    </source>
</evidence>
<feature type="region of interest" description="Disordered" evidence="1">
    <location>
        <begin position="156"/>
        <end position="224"/>
    </location>
</feature>